<organism evidence="6 7">
    <name type="scientific">Tilletiaria anomala (strain ATCC 24038 / CBS 436.72 / UBC 951)</name>
    <dbReference type="NCBI Taxonomy" id="1037660"/>
    <lineage>
        <taxon>Eukaryota</taxon>
        <taxon>Fungi</taxon>
        <taxon>Dikarya</taxon>
        <taxon>Basidiomycota</taxon>
        <taxon>Ustilaginomycotina</taxon>
        <taxon>Exobasidiomycetes</taxon>
        <taxon>Georgefischeriales</taxon>
        <taxon>Tilletiariaceae</taxon>
        <taxon>Tilletiaria</taxon>
    </lineage>
</organism>
<sequence length="161" mass="17866">MSLQQIQNSPFVCLATVPVVAFLAAVPHWYSIALARRHKTSPPFDLGNPRRWVAGLQFKAASGHKLTPVETLVLQGQACQQNGFEHLPIYAVALLTGIVAKLPPSTLNKIAIFYVISRIIYVYLYLNIHTGMKALWRTIAFNSGYLSLVYIFFNAASTGLF</sequence>
<dbReference type="InterPro" id="IPR023352">
    <property type="entry name" value="MAPEG-like_dom_sf"/>
</dbReference>
<dbReference type="Gene3D" id="1.20.120.550">
    <property type="entry name" value="Membrane associated eicosanoid/glutathione metabolism-like domain"/>
    <property type="match status" value="1"/>
</dbReference>
<dbReference type="GeneID" id="25266402"/>
<name>A0A066WJI9_TILAU</name>
<evidence type="ECO:0000256" key="3">
    <source>
        <dbReference type="ARBA" id="ARBA00022989"/>
    </source>
</evidence>
<accession>A0A066WJI9</accession>
<dbReference type="PANTHER" id="PTHR35371:SF1">
    <property type="entry name" value="BLR7753 PROTEIN"/>
    <property type="match status" value="1"/>
</dbReference>
<protein>
    <recommendedName>
        <fullName evidence="8">Membrane-associated proteins in eicosanoid and glutathione metabolism</fullName>
    </recommendedName>
</protein>
<dbReference type="HOGENOM" id="CLU_110778_0_2_1"/>
<feature type="transmembrane region" description="Helical" evidence="5">
    <location>
        <begin position="110"/>
        <end position="128"/>
    </location>
</feature>
<feature type="transmembrane region" description="Helical" evidence="5">
    <location>
        <begin position="135"/>
        <end position="153"/>
    </location>
</feature>
<keyword evidence="7" id="KW-1185">Reference proteome</keyword>
<dbReference type="AlphaFoldDB" id="A0A066WJI9"/>
<evidence type="ECO:0000256" key="2">
    <source>
        <dbReference type="ARBA" id="ARBA00022692"/>
    </source>
</evidence>
<reference evidence="6 7" key="1">
    <citation type="submission" date="2014-05" db="EMBL/GenBank/DDBJ databases">
        <title>Draft genome sequence of a rare smut relative, Tilletiaria anomala UBC 951.</title>
        <authorList>
            <consortium name="DOE Joint Genome Institute"/>
            <person name="Toome M."/>
            <person name="Kuo A."/>
            <person name="Henrissat B."/>
            <person name="Lipzen A."/>
            <person name="Tritt A."/>
            <person name="Yoshinaga Y."/>
            <person name="Zane M."/>
            <person name="Barry K."/>
            <person name="Grigoriev I.V."/>
            <person name="Spatafora J.W."/>
            <person name="Aimea M.C."/>
        </authorList>
    </citation>
    <scope>NUCLEOTIDE SEQUENCE [LARGE SCALE GENOMIC DNA]</scope>
    <source>
        <strain evidence="6 7">UBC 951</strain>
    </source>
</reference>
<dbReference type="Pfam" id="PF01124">
    <property type="entry name" value="MAPEG"/>
    <property type="match status" value="1"/>
</dbReference>
<dbReference type="PANTHER" id="PTHR35371">
    <property type="entry name" value="INNER MEMBRANE PROTEIN"/>
    <property type="match status" value="1"/>
</dbReference>
<dbReference type="OrthoDB" id="2122304at2759"/>
<keyword evidence="2 5" id="KW-0812">Transmembrane</keyword>
<keyword evidence="3 5" id="KW-1133">Transmembrane helix</keyword>
<evidence type="ECO:0000313" key="7">
    <source>
        <dbReference type="Proteomes" id="UP000027361"/>
    </source>
</evidence>
<evidence type="ECO:0000313" key="6">
    <source>
        <dbReference type="EMBL" id="KDN50810.1"/>
    </source>
</evidence>
<evidence type="ECO:0000256" key="1">
    <source>
        <dbReference type="ARBA" id="ARBA00004370"/>
    </source>
</evidence>
<dbReference type="OMA" id="HWYTIYL"/>
<dbReference type="InParanoid" id="A0A066WJI9"/>
<keyword evidence="4 5" id="KW-0472">Membrane</keyword>
<proteinExistence type="predicted"/>
<dbReference type="InterPro" id="IPR001129">
    <property type="entry name" value="Membr-assoc_MAPEG"/>
</dbReference>
<comment type="subcellular location">
    <subcellularLocation>
        <location evidence="1">Membrane</location>
    </subcellularLocation>
</comment>
<dbReference type="SUPFAM" id="SSF161084">
    <property type="entry name" value="MAPEG domain-like"/>
    <property type="match status" value="1"/>
</dbReference>
<dbReference type="RefSeq" id="XP_013244562.1">
    <property type="nucleotide sequence ID" value="XM_013389108.1"/>
</dbReference>
<dbReference type="Proteomes" id="UP000027361">
    <property type="component" value="Unassembled WGS sequence"/>
</dbReference>
<feature type="transmembrane region" description="Helical" evidence="5">
    <location>
        <begin position="12"/>
        <end position="30"/>
    </location>
</feature>
<evidence type="ECO:0000256" key="5">
    <source>
        <dbReference type="SAM" id="Phobius"/>
    </source>
</evidence>
<gene>
    <name evidence="6" type="ORF">K437DRAFT_273027</name>
</gene>
<evidence type="ECO:0000256" key="4">
    <source>
        <dbReference type="ARBA" id="ARBA00023136"/>
    </source>
</evidence>
<dbReference type="EMBL" id="JMSN01000018">
    <property type="protein sequence ID" value="KDN50810.1"/>
    <property type="molecule type" value="Genomic_DNA"/>
</dbReference>
<comment type="caution">
    <text evidence="6">The sequence shown here is derived from an EMBL/GenBank/DDBJ whole genome shotgun (WGS) entry which is preliminary data.</text>
</comment>
<evidence type="ECO:0008006" key="8">
    <source>
        <dbReference type="Google" id="ProtNLM"/>
    </source>
</evidence>
<dbReference type="GO" id="GO:0016020">
    <property type="term" value="C:membrane"/>
    <property type="evidence" value="ECO:0007669"/>
    <property type="project" value="UniProtKB-SubCell"/>
</dbReference>